<evidence type="ECO:0000256" key="1">
    <source>
        <dbReference type="SAM" id="MobiDB-lite"/>
    </source>
</evidence>
<reference evidence="2" key="1">
    <citation type="journal article" date="2020" name="Stud. Mycol.">
        <title>101 Dothideomycetes genomes: a test case for predicting lifestyles and emergence of pathogens.</title>
        <authorList>
            <person name="Haridas S."/>
            <person name="Albert R."/>
            <person name="Binder M."/>
            <person name="Bloem J."/>
            <person name="Labutti K."/>
            <person name="Salamov A."/>
            <person name="Andreopoulos B."/>
            <person name="Baker S."/>
            <person name="Barry K."/>
            <person name="Bills G."/>
            <person name="Bluhm B."/>
            <person name="Cannon C."/>
            <person name="Castanera R."/>
            <person name="Culley D."/>
            <person name="Daum C."/>
            <person name="Ezra D."/>
            <person name="Gonzalez J."/>
            <person name="Henrissat B."/>
            <person name="Kuo A."/>
            <person name="Liang C."/>
            <person name="Lipzen A."/>
            <person name="Lutzoni F."/>
            <person name="Magnuson J."/>
            <person name="Mondo S."/>
            <person name="Nolan M."/>
            <person name="Ohm R."/>
            <person name="Pangilinan J."/>
            <person name="Park H.-J."/>
            <person name="Ramirez L."/>
            <person name="Alfaro M."/>
            <person name="Sun H."/>
            <person name="Tritt A."/>
            <person name="Yoshinaga Y."/>
            <person name="Zwiers L.-H."/>
            <person name="Turgeon B."/>
            <person name="Goodwin S."/>
            <person name="Spatafora J."/>
            <person name="Crous P."/>
            <person name="Grigoriev I."/>
        </authorList>
    </citation>
    <scope>NUCLEOTIDE SEQUENCE</scope>
    <source>
        <strain evidence="2">CBS 262.69</strain>
    </source>
</reference>
<dbReference type="AlphaFoldDB" id="A0A6G1I9M0"/>
<protein>
    <submittedName>
        <fullName evidence="2">Uncharacterized protein</fullName>
    </submittedName>
</protein>
<dbReference type="Proteomes" id="UP000799640">
    <property type="component" value="Unassembled WGS sequence"/>
</dbReference>
<feature type="region of interest" description="Disordered" evidence="1">
    <location>
        <begin position="103"/>
        <end position="155"/>
    </location>
</feature>
<keyword evidence="3" id="KW-1185">Reference proteome</keyword>
<dbReference type="EMBL" id="ML996688">
    <property type="protein sequence ID" value="KAF2404737.1"/>
    <property type="molecule type" value="Genomic_DNA"/>
</dbReference>
<gene>
    <name evidence="2" type="ORF">EJ06DRAFT_553568</name>
</gene>
<proteinExistence type="predicted"/>
<accession>A0A6G1I9M0</accession>
<organism evidence="2 3">
    <name type="scientific">Trichodelitschia bisporula</name>
    <dbReference type="NCBI Taxonomy" id="703511"/>
    <lineage>
        <taxon>Eukaryota</taxon>
        <taxon>Fungi</taxon>
        <taxon>Dikarya</taxon>
        <taxon>Ascomycota</taxon>
        <taxon>Pezizomycotina</taxon>
        <taxon>Dothideomycetes</taxon>
        <taxon>Dothideomycetes incertae sedis</taxon>
        <taxon>Phaeotrichales</taxon>
        <taxon>Phaeotrichaceae</taxon>
        <taxon>Trichodelitschia</taxon>
    </lineage>
</organism>
<name>A0A6G1I9M0_9PEZI</name>
<evidence type="ECO:0000313" key="3">
    <source>
        <dbReference type="Proteomes" id="UP000799640"/>
    </source>
</evidence>
<sequence>MLSPKLRVELAKQGRTPDGLNVTTHEQFKAIAPKLFQNGRLDEVNVVARFRWAFHGGPDGVWPGLDPDTETTRYIVANPKDATKYTVTPWHYPVSVEVPAPTLHPGGKYEGTFPPDAFEDTEDGDHQTVSEVSTPEGLEQSLAGPESPKPVPAATRKNFPLRSLSKYPTPTRAEVIAKVRRFARRRPPRPRLHRSVVNFQACLSGMPPKHLHGTFKEFHEYMQEPVSSAMADEYSGDRPAIFEERVNSEEFEANWQALTGIKYGYIEDLVD</sequence>
<evidence type="ECO:0000313" key="2">
    <source>
        <dbReference type="EMBL" id="KAF2404737.1"/>
    </source>
</evidence>